<dbReference type="GO" id="GO:0046982">
    <property type="term" value="F:protein heterodimerization activity"/>
    <property type="evidence" value="ECO:0007669"/>
    <property type="project" value="InterPro"/>
</dbReference>
<dbReference type="GO" id="GO:0030527">
    <property type="term" value="F:structural constituent of chromatin"/>
    <property type="evidence" value="ECO:0007669"/>
    <property type="project" value="InterPro"/>
</dbReference>
<reference evidence="3" key="1">
    <citation type="journal article" date="2015" name="Genome Announc.">
        <title>Complete Genome Sequence of a New Member of the Marseilleviridae Recovered from the Brackish Submarine Spring in the Cassis Port-Miou Calanque, France.</title>
        <authorList>
            <person name="Doutre G."/>
            <person name="Arfib B."/>
            <person name="Rochette P."/>
            <person name="Claverie J.M."/>
            <person name="Bonin P."/>
            <person name="Abergel C."/>
        </authorList>
    </citation>
    <scope>NUCLEOTIDE SEQUENCE [LARGE SCALE GENOMIC DNA]</scope>
    <source>
        <strain evidence="3">1</strain>
    </source>
</reference>
<organism evidence="3 4">
    <name type="scientific">Port-miou virus</name>
    <dbReference type="NCBI Taxonomy" id="1733873"/>
    <lineage>
        <taxon>Viruses</taxon>
        <taxon>Varidnaviria</taxon>
        <taxon>Bamfordvirae</taxon>
        <taxon>Nucleocytoviricota</taxon>
        <taxon>Megaviricetes</taxon>
        <taxon>Pimascovirales</taxon>
        <taxon>Pimascovirales incertae sedis</taxon>
        <taxon>Marseilleviridae</taxon>
        <taxon>Losannavirus</taxon>
        <taxon>Losannavirus lausannense</taxon>
        <taxon>Lausannevirus</taxon>
    </lineage>
</organism>
<dbReference type="Pfam" id="PF00125">
    <property type="entry name" value="Histone"/>
    <property type="match status" value="1"/>
</dbReference>
<dbReference type="Gene3D" id="1.10.20.10">
    <property type="entry name" value="Histone, subunit A"/>
    <property type="match status" value="2"/>
</dbReference>
<dbReference type="InterPro" id="IPR000558">
    <property type="entry name" value="Histone_H2B"/>
</dbReference>
<feature type="compositionally biased region" description="Basic and acidic residues" evidence="1">
    <location>
        <begin position="1"/>
        <end position="12"/>
    </location>
</feature>
<dbReference type="CDD" id="cd00074">
    <property type="entry name" value="HFD_H2A"/>
    <property type="match status" value="1"/>
</dbReference>
<evidence type="ECO:0000256" key="1">
    <source>
        <dbReference type="SAM" id="MobiDB-lite"/>
    </source>
</evidence>
<evidence type="ECO:0000313" key="4">
    <source>
        <dbReference type="Proteomes" id="UP000319438"/>
    </source>
</evidence>
<dbReference type="SMART" id="SM00414">
    <property type="entry name" value="H2A"/>
    <property type="match status" value="1"/>
</dbReference>
<dbReference type="CDD" id="cd22910">
    <property type="entry name" value="HFD_H2B"/>
    <property type="match status" value="1"/>
</dbReference>
<dbReference type="Proteomes" id="UP000319438">
    <property type="component" value="Segment"/>
</dbReference>
<dbReference type="EMBL" id="KT428292">
    <property type="protein sequence ID" value="ALH07047.1"/>
    <property type="molecule type" value="Genomic_DNA"/>
</dbReference>
<feature type="region of interest" description="Disordered" evidence="1">
    <location>
        <begin position="1"/>
        <end position="23"/>
    </location>
</feature>
<feature type="region of interest" description="Disordered" evidence="1">
    <location>
        <begin position="220"/>
        <end position="255"/>
    </location>
</feature>
<dbReference type="PANTHER" id="PTHR23430">
    <property type="entry name" value="HISTONE H2A"/>
    <property type="match status" value="1"/>
</dbReference>
<dbReference type="SMART" id="SM00427">
    <property type="entry name" value="H2B"/>
    <property type="match status" value="1"/>
</dbReference>
<evidence type="ECO:0000313" key="3">
    <source>
        <dbReference type="EMBL" id="ALH07047.1"/>
    </source>
</evidence>
<gene>
    <name evidence="3" type="ORF">PMV_349</name>
</gene>
<accession>A0A0N9PZB1</accession>
<name>A0A0N9PZB1_9VIRU</name>
<feature type="domain" description="Core Histone H2A/H2B/H3" evidence="2">
    <location>
        <begin position="117"/>
        <end position="192"/>
    </location>
</feature>
<dbReference type="InterPro" id="IPR009072">
    <property type="entry name" value="Histone-fold"/>
</dbReference>
<evidence type="ECO:0000259" key="2">
    <source>
        <dbReference type="Pfam" id="PF00125"/>
    </source>
</evidence>
<dbReference type="InterPro" id="IPR007125">
    <property type="entry name" value="H2A/H2B/H3"/>
</dbReference>
<dbReference type="SUPFAM" id="SSF47113">
    <property type="entry name" value="Histone-fold"/>
    <property type="match status" value="1"/>
</dbReference>
<dbReference type="InterPro" id="IPR002119">
    <property type="entry name" value="Histone_H2A"/>
</dbReference>
<dbReference type="GO" id="GO:0003677">
    <property type="term" value="F:DNA binding"/>
    <property type="evidence" value="ECO:0007669"/>
    <property type="project" value="InterPro"/>
</dbReference>
<sequence>MASRTKQEKSKPEGTVSRKKPSKDVNFQVGIRRVLAQVHPDQSIKGEALRQLDSIAVYLGKKIAHDAAVIVGTESKTINGRAVLLATRALFDGELAKHAHALAGKAVTHYEAAGDKGDSRSAKAHLQLSVSRAERLIREHGGCGYRVSATAGVVLAAALEYIIAEIIELAGNASRDSKKVRISIKHVQLAVQNDADLFRLLGKGVFSAGGVLLVGVPAPPRARKSPAKKAASPAKKASPKKKAASPKKGSAAQKMALRKSKAIAALQKEREGMSPSF</sequence>
<proteinExistence type="predicted"/>
<protein>
    <submittedName>
        <fullName evidence="3">Histone H2B/H2A fusion protein</fullName>
    </submittedName>
</protein>
<dbReference type="PRINTS" id="PR00620">
    <property type="entry name" value="HISTONEH2A"/>
</dbReference>